<feature type="compositionally biased region" description="Polar residues" evidence="1">
    <location>
        <begin position="411"/>
        <end position="420"/>
    </location>
</feature>
<evidence type="ECO:0000313" key="2">
    <source>
        <dbReference type="EMBL" id="KXS19883.1"/>
    </source>
</evidence>
<feature type="region of interest" description="Disordered" evidence="1">
    <location>
        <begin position="447"/>
        <end position="469"/>
    </location>
</feature>
<feature type="compositionally biased region" description="Acidic residues" evidence="1">
    <location>
        <begin position="193"/>
        <end position="205"/>
    </location>
</feature>
<accession>A0A139ATI9</accession>
<organism evidence="2 3">
    <name type="scientific">Gonapodya prolifera (strain JEL478)</name>
    <name type="common">Monoblepharis prolifera</name>
    <dbReference type="NCBI Taxonomy" id="1344416"/>
    <lineage>
        <taxon>Eukaryota</taxon>
        <taxon>Fungi</taxon>
        <taxon>Fungi incertae sedis</taxon>
        <taxon>Chytridiomycota</taxon>
        <taxon>Chytridiomycota incertae sedis</taxon>
        <taxon>Monoblepharidomycetes</taxon>
        <taxon>Monoblepharidales</taxon>
        <taxon>Gonapodyaceae</taxon>
        <taxon>Gonapodya</taxon>
    </lineage>
</organism>
<feature type="compositionally biased region" description="Basic residues" evidence="1">
    <location>
        <begin position="401"/>
        <end position="410"/>
    </location>
</feature>
<feature type="region of interest" description="Disordered" evidence="1">
    <location>
        <begin position="394"/>
        <end position="428"/>
    </location>
</feature>
<gene>
    <name evidence="2" type="ORF">M427DRAFT_152326</name>
</gene>
<evidence type="ECO:0000256" key="1">
    <source>
        <dbReference type="SAM" id="MobiDB-lite"/>
    </source>
</evidence>
<proteinExistence type="predicted"/>
<reference evidence="2 3" key="1">
    <citation type="journal article" date="2015" name="Genome Biol. Evol.">
        <title>Phylogenomic analyses indicate that early fungi evolved digesting cell walls of algal ancestors of land plants.</title>
        <authorList>
            <person name="Chang Y."/>
            <person name="Wang S."/>
            <person name="Sekimoto S."/>
            <person name="Aerts A.L."/>
            <person name="Choi C."/>
            <person name="Clum A."/>
            <person name="LaButti K.M."/>
            <person name="Lindquist E.A."/>
            <person name="Yee Ngan C."/>
            <person name="Ohm R.A."/>
            <person name="Salamov A.A."/>
            <person name="Grigoriev I.V."/>
            <person name="Spatafora J.W."/>
            <person name="Berbee M.L."/>
        </authorList>
    </citation>
    <scope>NUCLEOTIDE SEQUENCE [LARGE SCALE GENOMIC DNA]</scope>
    <source>
        <strain evidence="2 3">JEL478</strain>
    </source>
</reference>
<dbReference type="OrthoDB" id="10566151at2759"/>
<evidence type="ECO:0000313" key="3">
    <source>
        <dbReference type="Proteomes" id="UP000070544"/>
    </source>
</evidence>
<protein>
    <submittedName>
        <fullName evidence="2">Uncharacterized protein</fullName>
    </submittedName>
</protein>
<dbReference type="EMBL" id="KQ965737">
    <property type="protein sequence ID" value="KXS19883.1"/>
    <property type="molecule type" value="Genomic_DNA"/>
</dbReference>
<sequence>MDLDILPPAADGAPPIVGRYRKVKTPTSIAKKKARVATDVKIVDASTETGSLPEASRASIVLAPVSPEVPFANVSAALSRYGSVCGLSQIDPSCTYAFNSREGVGDQGTIEVEMESFGAAVRCAMSATGIPVEPGVFVDVQALRCSATANPGQAGKGETKYRDRLLIVGPIPIMYDTPGARPGEEQMVTDSRDDSDSDSGSDEDDVARKVRNAMKGIGRFTSHGKDGLVAPEEIVWRVGEIATSLMTVLQRFAPVTSTLLPPFVLRLLPSSVPSTRGPLRRSDFPSHVVLPVVLKERVAAKLLSVLRREFGGESVMLSLRNSNSATRNDNFVVTVRTASEWEARVHQALEEEIRLVEHERDIERGVVPLGDAKRSIDVNKLSLIVGVTSLKPAGGTERQRGKVVRRRGYNKKSNASSDGHTSSKRRKLVDKKVASLVEGLKVQDNEEVEVDGRDSELKRKTAWGNRTES</sequence>
<feature type="compositionally biased region" description="Basic and acidic residues" evidence="1">
    <location>
        <begin position="450"/>
        <end position="459"/>
    </location>
</feature>
<keyword evidence="3" id="KW-1185">Reference proteome</keyword>
<dbReference type="AlphaFoldDB" id="A0A139ATI9"/>
<feature type="region of interest" description="Disordered" evidence="1">
    <location>
        <begin position="177"/>
        <end position="206"/>
    </location>
</feature>
<name>A0A139ATI9_GONPJ</name>
<dbReference type="Proteomes" id="UP000070544">
    <property type="component" value="Unassembled WGS sequence"/>
</dbReference>